<feature type="binding site" evidence="6">
    <location>
        <begin position="164"/>
        <end position="166"/>
    </location>
    <ligand>
        <name>ATP</name>
        <dbReference type="ChEBI" id="CHEBI:30616"/>
    </ligand>
</feature>
<feature type="binding site" evidence="6">
    <location>
        <begin position="212"/>
        <end position="215"/>
    </location>
    <ligand>
        <name>ATP</name>
        <dbReference type="ChEBI" id="CHEBI:30616"/>
    </ligand>
</feature>
<dbReference type="GO" id="GO:0008360">
    <property type="term" value="P:regulation of cell shape"/>
    <property type="evidence" value="ECO:0007669"/>
    <property type="project" value="UniProtKB-UniRule"/>
</dbReference>
<evidence type="ECO:0000256" key="1">
    <source>
        <dbReference type="ARBA" id="ARBA00022490"/>
    </source>
</evidence>
<comment type="similarity">
    <text evidence="5 6">Belongs to the FtsA/MreB family.</text>
</comment>
<evidence type="ECO:0000256" key="6">
    <source>
        <dbReference type="HAMAP-Rule" id="MF_02207"/>
    </source>
</evidence>
<dbReference type="PANTHER" id="PTHR42749">
    <property type="entry name" value="CELL SHAPE-DETERMINING PROTEIN MREB"/>
    <property type="match status" value="1"/>
</dbReference>
<dbReference type="PANTHER" id="PTHR42749:SF1">
    <property type="entry name" value="CELL SHAPE-DETERMINING PROTEIN MREB"/>
    <property type="match status" value="1"/>
</dbReference>
<evidence type="ECO:0000256" key="4">
    <source>
        <dbReference type="ARBA" id="ARBA00022960"/>
    </source>
</evidence>
<dbReference type="NCBIfam" id="NF010539">
    <property type="entry name" value="PRK13927.1"/>
    <property type="match status" value="1"/>
</dbReference>
<dbReference type="NCBIfam" id="TIGR00904">
    <property type="entry name" value="mreB"/>
    <property type="match status" value="1"/>
</dbReference>
<dbReference type="GO" id="GO:0005737">
    <property type="term" value="C:cytoplasm"/>
    <property type="evidence" value="ECO:0007669"/>
    <property type="project" value="UniProtKB-SubCell"/>
</dbReference>
<keyword evidence="3 6" id="KW-0067">ATP-binding</keyword>
<comment type="caution">
    <text evidence="7">The sequence shown here is derived from an EMBL/GenBank/DDBJ whole genome shotgun (WGS) entry which is preliminary data.</text>
</comment>
<name>A0AAE4ALE4_9BACT</name>
<evidence type="ECO:0000313" key="8">
    <source>
        <dbReference type="Proteomes" id="UP001238163"/>
    </source>
</evidence>
<dbReference type="InterPro" id="IPR043129">
    <property type="entry name" value="ATPase_NBD"/>
</dbReference>
<comment type="subunit">
    <text evidence="6">Forms polymers.</text>
</comment>
<dbReference type="Proteomes" id="UP001238163">
    <property type="component" value="Unassembled WGS sequence"/>
</dbReference>
<dbReference type="AlphaFoldDB" id="A0AAE4ALE4"/>
<comment type="caution">
    <text evidence="6">Lacks conserved residue(s) required for the propagation of feature annotation.</text>
</comment>
<sequence>MFFDKIKSLLSNDIGIDLGTMNTLVYVVDRGVVLQEPSVVAINADTGKVLAVGSQAKIMIGRTPGNIRAIRPMREGVIADAEVTDEMLRYFIRRASGRFKIMQPRVLIAVPTGITGVETRAVQDSARRAGARDVRLVQEPLASAIGVGLPVEEPTGSMVVDIGGGTTEVAIISLANIVHSASVKCAGDAMDESIVKHMKKVHNLLIGERTAEEIKIQIGSAYKMDEEKQMEVKGRDIGQHGSCLPRMVTITSEEIREALSEPVSRIVYAVRTALDTCKPELSADLIDNGIVLAGGGALLRGLDRLLSEETGLAVSVASDALRAVVNGTGVMLESPHSVFSQPIDSSIGRGDRGGAEG</sequence>
<evidence type="ECO:0000256" key="2">
    <source>
        <dbReference type="ARBA" id="ARBA00022741"/>
    </source>
</evidence>
<keyword evidence="4 6" id="KW-0133">Cell shape</keyword>
<keyword evidence="2 6" id="KW-0547">Nucleotide-binding</keyword>
<feature type="binding site" evidence="6">
    <location>
        <begin position="295"/>
        <end position="298"/>
    </location>
    <ligand>
        <name>ATP</name>
        <dbReference type="ChEBI" id="CHEBI:30616"/>
    </ligand>
</feature>
<dbReference type="CDD" id="cd10225">
    <property type="entry name" value="ASKHA_NBD_MreB-like"/>
    <property type="match status" value="1"/>
</dbReference>
<dbReference type="Pfam" id="PF06723">
    <property type="entry name" value="MreB_Mbl"/>
    <property type="match status" value="1"/>
</dbReference>
<dbReference type="GO" id="GO:0005524">
    <property type="term" value="F:ATP binding"/>
    <property type="evidence" value="ECO:0007669"/>
    <property type="project" value="UniProtKB-KW"/>
</dbReference>
<evidence type="ECO:0000256" key="5">
    <source>
        <dbReference type="ARBA" id="ARBA00023458"/>
    </source>
</evidence>
<dbReference type="RefSeq" id="WP_307259453.1">
    <property type="nucleotide sequence ID" value="NZ_JAUSVL010000001.1"/>
</dbReference>
<protein>
    <recommendedName>
        <fullName evidence="6">Cell shape-determining protein MreB</fullName>
    </recommendedName>
</protein>
<organism evidence="7 8">
    <name type="scientific">Oligosphaera ethanolica</name>
    <dbReference type="NCBI Taxonomy" id="760260"/>
    <lineage>
        <taxon>Bacteria</taxon>
        <taxon>Pseudomonadati</taxon>
        <taxon>Lentisphaerota</taxon>
        <taxon>Oligosphaeria</taxon>
        <taxon>Oligosphaerales</taxon>
        <taxon>Oligosphaeraceae</taxon>
        <taxon>Oligosphaera</taxon>
    </lineage>
</organism>
<dbReference type="Gene3D" id="3.30.420.40">
    <property type="match status" value="3"/>
</dbReference>
<evidence type="ECO:0000256" key="3">
    <source>
        <dbReference type="ARBA" id="ARBA00022840"/>
    </source>
</evidence>
<dbReference type="InterPro" id="IPR004753">
    <property type="entry name" value="MreB"/>
</dbReference>
<dbReference type="GO" id="GO:0000902">
    <property type="term" value="P:cell morphogenesis"/>
    <property type="evidence" value="ECO:0007669"/>
    <property type="project" value="InterPro"/>
</dbReference>
<keyword evidence="8" id="KW-1185">Reference proteome</keyword>
<keyword evidence="1 6" id="KW-0963">Cytoplasm</keyword>
<dbReference type="PRINTS" id="PR01652">
    <property type="entry name" value="SHAPEPROTEIN"/>
</dbReference>
<comment type="function">
    <text evidence="6">Forms membrane-associated dynamic filaments that are essential for cell shape determination. Acts by regulating cell wall synthesis and cell elongation, and thus cell shape. A feedback loop between cell geometry and MreB localization may maintain elongated cell shape by targeting cell wall growth to regions of negative cell wall curvature.</text>
</comment>
<evidence type="ECO:0000313" key="7">
    <source>
        <dbReference type="EMBL" id="MDQ0288189.1"/>
    </source>
</evidence>
<comment type="subcellular location">
    <subcellularLocation>
        <location evidence="6">Cytoplasm</location>
    </subcellularLocation>
    <text evidence="6">Membrane-associated.</text>
</comment>
<proteinExistence type="inferred from homology"/>
<dbReference type="HAMAP" id="MF_02207">
    <property type="entry name" value="MreB"/>
    <property type="match status" value="1"/>
</dbReference>
<dbReference type="InterPro" id="IPR056546">
    <property type="entry name" value="MreB_MamK-like"/>
</dbReference>
<reference evidence="7" key="1">
    <citation type="submission" date="2023-07" db="EMBL/GenBank/DDBJ databases">
        <title>Genomic Encyclopedia of Type Strains, Phase IV (KMG-IV): sequencing the most valuable type-strain genomes for metagenomic binning, comparative biology and taxonomic classification.</title>
        <authorList>
            <person name="Goeker M."/>
        </authorList>
    </citation>
    <scope>NUCLEOTIDE SEQUENCE</scope>
    <source>
        <strain evidence="7">DSM 24202</strain>
    </source>
</reference>
<dbReference type="EMBL" id="JAUSVL010000001">
    <property type="protein sequence ID" value="MDQ0288189.1"/>
    <property type="molecule type" value="Genomic_DNA"/>
</dbReference>
<gene>
    <name evidence="6" type="primary">mreB</name>
    <name evidence="7" type="ORF">J3R75_000296</name>
</gene>
<dbReference type="SUPFAM" id="SSF53067">
    <property type="entry name" value="Actin-like ATPase domain"/>
    <property type="match status" value="2"/>
</dbReference>
<accession>A0AAE4ALE4</accession>